<dbReference type="GO" id="GO:0102208">
    <property type="term" value="F:2-polyprenyl-6-hydroxyphenol methylase activity"/>
    <property type="evidence" value="ECO:0007669"/>
    <property type="project" value="UniProtKB-EC"/>
</dbReference>
<dbReference type="OrthoDB" id="9801538at2"/>
<dbReference type="eggNOG" id="COG2227">
    <property type="taxonomic scope" value="Bacteria"/>
</dbReference>
<keyword evidence="7" id="KW-1185">Reference proteome</keyword>
<dbReference type="PANTHER" id="PTHR43464:SF19">
    <property type="entry name" value="UBIQUINONE BIOSYNTHESIS O-METHYLTRANSFERASE, MITOCHONDRIAL"/>
    <property type="match status" value="1"/>
</dbReference>
<dbReference type="EC" id="2.1.1.64" evidence="5"/>
<dbReference type="PANTHER" id="PTHR43464">
    <property type="entry name" value="METHYLTRANSFERASE"/>
    <property type="match status" value="1"/>
</dbReference>
<evidence type="ECO:0000256" key="3">
    <source>
        <dbReference type="ARBA" id="ARBA00022688"/>
    </source>
</evidence>
<dbReference type="HAMAP" id="MF_00472">
    <property type="entry name" value="UbiG"/>
    <property type="match status" value="1"/>
</dbReference>
<accession>U5NBF7</accession>
<sequence>MDNAHNADDAELRKFADMAHHWWDPDGALRPLHQINPLRLAWIEGLCPLADKQVLDVGCGGGILTDAMARAGANATGIDLCMEALKVAELHALDTHTPRVQYRHTSAEALTQAQPASYDVVTCMEMLEHVPQPGDIVHACATLVQPGGWVFFSTINRNPKSFLFAIVGAEYLLRLVPRGTHSFRKLIRPSELSAMCRAAGLVVQEGAGISYNPITQHYWRNNDLSVNYLLAARRPS</sequence>
<dbReference type="Proteomes" id="UP000017184">
    <property type="component" value="Chromosome"/>
</dbReference>
<comment type="function">
    <text evidence="5">O-methyltransferase that catalyzes the 2 O-methylation steps in the ubiquinone biosynthetic pathway.</text>
</comment>
<keyword evidence="4 5" id="KW-0949">S-adenosyl-L-methionine</keyword>
<dbReference type="CDD" id="cd02440">
    <property type="entry name" value="AdoMet_MTases"/>
    <property type="match status" value="1"/>
</dbReference>
<evidence type="ECO:0000256" key="4">
    <source>
        <dbReference type="ARBA" id="ARBA00022691"/>
    </source>
</evidence>
<dbReference type="UniPathway" id="UPA00232"/>
<comment type="similarity">
    <text evidence="5">Belongs to the methyltransferase superfamily. UbiG/COQ3 family.</text>
</comment>
<dbReference type="HOGENOM" id="CLU_042432_5_0_4"/>
<feature type="binding site" evidence="5">
    <location>
        <position position="58"/>
    </location>
    <ligand>
        <name>S-adenosyl-L-methionine</name>
        <dbReference type="ChEBI" id="CHEBI:59789"/>
    </ligand>
</feature>
<dbReference type="SUPFAM" id="SSF53335">
    <property type="entry name" value="S-adenosyl-L-methionine-dependent methyltransferases"/>
    <property type="match status" value="1"/>
</dbReference>
<feature type="binding site" evidence="5">
    <location>
        <position position="39"/>
    </location>
    <ligand>
        <name>S-adenosyl-L-methionine</name>
        <dbReference type="ChEBI" id="CHEBI:59789"/>
    </ligand>
</feature>
<keyword evidence="1 5" id="KW-0489">Methyltransferase</keyword>
<evidence type="ECO:0000256" key="1">
    <source>
        <dbReference type="ARBA" id="ARBA00022603"/>
    </source>
</evidence>
<dbReference type="EC" id="2.1.1.222" evidence="5"/>
<protein>
    <recommendedName>
        <fullName evidence="5">Ubiquinone biosynthesis O-methyltransferase</fullName>
    </recommendedName>
    <alternativeName>
        <fullName evidence="5">2-polyprenyl-6-hydroxyphenol methylase</fullName>
        <ecNumber evidence="5">2.1.1.222</ecNumber>
    </alternativeName>
    <alternativeName>
        <fullName evidence="5">3-demethylubiquinone 3-O-methyltransferase</fullName>
        <ecNumber evidence="5">2.1.1.64</ecNumber>
    </alternativeName>
</protein>
<dbReference type="Gene3D" id="3.40.50.150">
    <property type="entry name" value="Vaccinia Virus protein VP39"/>
    <property type="match status" value="1"/>
</dbReference>
<dbReference type="GO" id="GO:0061542">
    <property type="term" value="F:3-demethylubiquinol 3-O-methyltransferase activity"/>
    <property type="evidence" value="ECO:0007669"/>
    <property type="project" value="UniProtKB-UniRule"/>
</dbReference>
<dbReference type="AlphaFoldDB" id="U5NBF7"/>
<dbReference type="EMBL" id="CP004885">
    <property type="protein sequence ID" value="AGX88757.1"/>
    <property type="molecule type" value="Genomic_DNA"/>
</dbReference>
<keyword evidence="2 5" id="KW-0808">Transferase</keyword>
<dbReference type="Pfam" id="PF13489">
    <property type="entry name" value="Methyltransf_23"/>
    <property type="match status" value="1"/>
</dbReference>
<name>U5NBF7_9BURK</name>
<comment type="pathway">
    <text evidence="5">Cofactor biosynthesis; ubiquinone biosynthesis.</text>
</comment>
<comment type="catalytic activity">
    <reaction evidence="5">
        <text>a 3-(all-trans-polyprenyl)benzene-1,2-diol + S-adenosyl-L-methionine = a 2-methoxy-6-(all-trans-polyprenyl)phenol + S-adenosyl-L-homocysteine + H(+)</text>
        <dbReference type="Rhea" id="RHEA:31411"/>
        <dbReference type="Rhea" id="RHEA-COMP:9550"/>
        <dbReference type="Rhea" id="RHEA-COMP:9551"/>
        <dbReference type="ChEBI" id="CHEBI:15378"/>
        <dbReference type="ChEBI" id="CHEBI:57856"/>
        <dbReference type="ChEBI" id="CHEBI:59789"/>
        <dbReference type="ChEBI" id="CHEBI:62729"/>
        <dbReference type="ChEBI" id="CHEBI:62731"/>
        <dbReference type="EC" id="2.1.1.222"/>
    </reaction>
</comment>
<dbReference type="InterPro" id="IPR029063">
    <property type="entry name" value="SAM-dependent_MTases_sf"/>
</dbReference>
<feature type="binding site" evidence="5">
    <location>
        <position position="79"/>
    </location>
    <ligand>
        <name>S-adenosyl-L-methionine</name>
        <dbReference type="ChEBI" id="CHEBI:59789"/>
    </ligand>
</feature>
<gene>
    <name evidence="5 6" type="primary">ubiG</name>
    <name evidence="6" type="ORF">Cenrod_2711</name>
</gene>
<dbReference type="NCBIfam" id="TIGR01983">
    <property type="entry name" value="UbiG"/>
    <property type="match status" value="1"/>
</dbReference>
<dbReference type="PATRIC" id="fig|946483.4.peg.2737"/>
<dbReference type="RefSeq" id="WP_022776692.1">
    <property type="nucleotide sequence ID" value="NC_022576.1"/>
</dbReference>
<proteinExistence type="inferred from homology"/>
<organism evidence="6 7">
    <name type="scientific">Candidatus Symbiobacter mobilis CR</name>
    <dbReference type="NCBI Taxonomy" id="946483"/>
    <lineage>
        <taxon>Bacteria</taxon>
        <taxon>Pseudomonadati</taxon>
        <taxon>Pseudomonadota</taxon>
        <taxon>Betaproteobacteria</taxon>
        <taxon>Burkholderiales</taxon>
        <taxon>Comamonadaceae</taxon>
    </lineage>
</organism>
<evidence type="ECO:0000256" key="5">
    <source>
        <dbReference type="HAMAP-Rule" id="MF_00472"/>
    </source>
</evidence>
<evidence type="ECO:0000313" key="7">
    <source>
        <dbReference type="Proteomes" id="UP000017184"/>
    </source>
</evidence>
<comment type="catalytic activity">
    <reaction evidence="5">
        <text>a 3-demethylubiquinol + S-adenosyl-L-methionine = a ubiquinol + S-adenosyl-L-homocysteine + H(+)</text>
        <dbReference type="Rhea" id="RHEA:44380"/>
        <dbReference type="Rhea" id="RHEA-COMP:9566"/>
        <dbReference type="Rhea" id="RHEA-COMP:10914"/>
        <dbReference type="ChEBI" id="CHEBI:15378"/>
        <dbReference type="ChEBI" id="CHEBI:17976"/>
        <dbReference type="ChEBI" id="CHEBI:57856"/>
        <dbReference type="ChEBI" id="CHEBI:59789"/>
        <dbReference type="ChEBI" id="CHEBI:84422"/>
        <dbReference type="EC" id="2.1.1.64"/>
    </reaction>
</comment>
<feature type="binding site" evidence="5">
    <location>
        <position position="124"/>
    </location>
    <ligand>
        <name>S-adenosyl-L-methionine</name>
        <dbReference type="ChEBI" id="CHEBI:59789"/>
    </ligand>
</feature>
<dbReference type="KEGG" id="cbx:Cenrod_2711"/>
<keyword evidence="3 5" id="KW-0831">Ubiquinone biosynthesis</keyword>
<reference evidence="6 7" key="1">
    <citation type="journal article" date="2013" name="Genome Biol.">
        <title>Genomic analysis reveals key aspects of prokaryotic symbiosis in the phototrophic consortium "Chlorochromatium aggregatum".</title>
        <authorList>
            <person name="Liu Z."/>
            <person name="Muller J."/>
            <person name="Li T."/>
            <person name="Alvey R.M."/>
            <person name="Vogl K."/>
            <person name="Frigaard N.U."/>
            <person name="Rockwell N.C."/>
            <person name="Boyd E.S."/>
            <person name="Tomsho L.P."/>
            <person name="Schuster S.C."/>
            <person name="Henke P."/>
            <person name="Rohde M."/>
            <person name="Overmann J."/>
            <person name="Bryant D.A."/>
        </authorList>
    </citation>
    <scope>NUCLEOTIDE SEQUENCE [LARGE SCALE GENOMIC DNA]</scope>
    <source>
        <strain evidence="6">CR</strain>
    </source>
</reference>
<evidence type="ECO:0000313" key="6">
    <source>
        <dbReference type="EMBL" id="AGX88757.1"/>
    </source>
</evidence>
<keyword evidence="6" id="KW-0830">Ubiquinone</keyword>
<evidence type="ECO:0000256" key="2">
    <source>
        <dbReference type="ARBA" id="ARBA00022679"/>
    </source>
</evidence>
<dbReference type="GO" id="GO:0010420">
    <property type="term" value="F:polyprenyldihydroxybenzoate methyltransferase activity"/>
    <property type="evidence" value="ECO:0007669"/>
    <property type="project" value="InterPro"/>
</dbReference>
<dbReference type="STRING" id="946483.Cenrod_2711"/>
<dbReference type="InterPro" id="IPR010233">
    <property type="entry name" value="UbiG_MeTrfase"/>
</dbReference>
<dbReference type="GO" id="GO:0032259">
    <property type="term" value="P:methylation"/>
    <property type="evidence" value="ECO:0007669"/>
    <property type="project" value="UniProtKB-KW"/>
</dbReference>